<feature type="region of interest" description="Disordered" evidence="1">
    <location>
        <begin position="225"/>
        <end position="304"/>
    </location>
</feature>
<keyword evidence="3" id="KW-1185">Reference proteome</keyword>
<feature type="compositionally biased region" description="Basic and acidic residues" evidence="1">
    <location>
        <begin position="125"/>
        <end position="138"/>
    </location>
</feature>
<organism evidence="3">
    <name type="scientific">Arthroderma gypseum (strain ATCC MYA-4604 / CBS 118893)</name>
    <name type="common">Microsporum gypseum</name>
    <dbReference type="NCBI Taxonomy" id="535722"/>
    <lineage>
        <taxon>Eukaryota</taxon>
        <taxon>Fungi</taxon>
        <taxon>Dikarya</taxon>
        <taxon>Ascomycota</taxon>
        <taxon>Pezizomycotina</taxon>
        <taxon>Eurotiomycetes</taxon>
        <taxon>Eurotiomycetidae</taxon>
        <taxon>Onygenales</taxon>
        <taxon>Arthrodermataceae</taxon>
        <taxon>Nannizzia</taxon>
    </lineage>
</organism>
<feature type="region of interest" description="Disordered" evidence="1">
    <location>
        <begin position="1"/>
        <end position="178"/>
    </location>
</feature>
<dbReference type="GeneID" id="10032090"/>
<gene>
    <name evidence="2" type="ORF">MGYG_08907</name>
</gene>
<feature type="compositionally biased region" description="Basic and acidic residues" evidence="1">
    <location>
        <begin position="421"/>
        <end position="431"/>
    </location>
</feature>
<evidence type="ECO:0000256" key="1">
    <source>
        <dbReference type="SAM" id="MobiDB-lite"/>
    </source>
</evidence>
<proteinExistence type="predicted"/>
<feature type="region of interest" description="Disordered" evidence="1">
    <location>
        <begin position="318"/>
        <end position="441"/>
    </location>
</feature>
<feature type="compositionally biased region" description="Basic residues" evidence="1">
    <location>
        <begin position="274"/>
        <end position="284"/>
    </location>
</feature>
<protein>
    <submittedName>
        <fullName evidence="2">Uncharacterized protein</fullName>
    </submittedName>
</protein>
<feature type="compositionally biased region" description="Basic residues" evidence="1">
    <location>
        <begin position="344"/>
        <end position="356"/>
    </location>
</feature>
<dbReference type="Proteomes" id="UP000002669">
    <property type="component" value="Unassembled WGS sequence"/>
</dbReference>
<feature type="compositionally biased region" description="Basic residues" evidence="1">
    <location>
        <begin position="432"/>
        <end position="441"/>
    </location>
</feature>
<feature type="compositionally biased region" description="Basic and acidic residues" evidence="1">
    <location>
        <begin position="357"/>
        <end position="393"/>
    </location>
</feature>
<reference evidence="3" key="1">
    <citation type="journal article" date="2012" name="MBio">
        <title>Comparative genome analysis of Trichophyton rubrum and related dermatophytes reveals candidate genes involved in infection.</title>
        <authorList>
            <person name="Martinez D.A."/>
            <person name="Oliver B.G."/>
            <person name="Graeser Y."/>
            <person name="Goldberg J.M."/>
            <person name="Li W."/>
            <person name="Martinez-Rossi N.M."/>
            <person name="Monod M."/>
            <person name="Shelest E."/>
            <person name="Barton R.C."/>
            <person name="Birch E."/>
            <person name="Brakhage A.A."/>
            <person name="Chen Z."/>
            <person name="Gurr S.J."/>
            <person name="Heiman D."/>
            <person name="Heitman J."/>
            <person name="Kosti I."/>
            <person name="Rossi A."/>
            <person name="Saif S."/>
            <person name="Samalova M."/>
            <person name="Saunders C.W."/>
            <person name="Shea T."/>
            <person name="Summerbell R.C."/>
            <person name="Xu J."/>
            <person name="Young S."/>
            <person name="Zeng Q."/>
            <person name="Birren B.W."/>
            <person name="Cuomo C.A."/>
            <person name="White T.C."/>
        </authorList>
    </citation>
    <scope>NUCLEOTIDE SEQUENCE [LARGE SCALE GENOMIC DNA]</scope>
    <source>
        <strain evidence="3">ATCC MYA-4604 / CBS 118893</strain>
    </source>
</reference>
<feature type="compositionally biased region" description="Low complexity" evidence="1">
    <location>
        <begin position="396"/>
        <end position="420"/>
    </location>
</feature>
<dbReference type="EMBL" id="DS989822">
    <property type="protein sequence ID" value="EFQ97816.1"/>
    <property type="molecule type" value="Genomic_DNA"/>
</dbReference>
<accession>E5R2E0</accession>
<dbReference type="HOGENOM" id="CLU_621067_0_0_1"/>
<evidence type="ECO:0000313" key="2">
    <source>
        <dbReference type="EMBL" id="EFQ97816.1"/>
    </source>
</evidence>
<dbReference type="AlphaFoldDB" id="E5R2E0"/>
<feature type="compositionally biased region" description="Basic and acidic residues" evidence="1">
    <location>
        <begin position="1"/>
        <end position="30"/>
    </location>
</feature>
<sequence length="441" mass="49737">MAGTDRRREGRQARHRQEVRIAAGDAERSSRQRKQKQAEHGGTNESSGAFASRRTVLRTRRGKDGRQESSLQGGGGEHHHHHWPPTTARRQQAPPARPKGRGRKKQELPMRCLPANGITRPRSSSSERQRQTERREMDGWGARSSAKKEPAKGLRRPSAKIPPRASVLEEEEDESQSRVTSKLQAWYEVWSGTLDVIYSYLSQDILSIFIILLIVLLHHQSSSSSASSASSSASLSSPTKKQPPAPGQPDPSTNLLARPPATPGSQRETTRSRGSGRGRGRGRRGPPLATFAKKRIRKRKEEAKKVSKLVVFVTYGQTGGSQGYRMNDTPWKKQKKRREDEKAKKSKKRRQRRRRRAAAEETSKGTKKEAAEARRGKRVIIDRKRQRETEASRKVTPTLNTHTPTPNQPLTDNQQPPAAAAREKRPKDREKKQKKRLKQSK</sequence>
<dbReference type="InParanoid" id="E5R2E0"/>
<dbReference type="VEuPathDB" id="FungiDB:MGYG_08907"/>
<name>E5R2E0_ARTGP</name>
<evidence type="ECO:0000313" key="3">
    <source>
        <dbReference type="Proteomes" id="UP000002669"/>
    </source>
</evidence>
<feature type="compositionally biased region" description="Low complexity" evidence="1">
    <location>
        <begin position="225"/>
        <end position="237"/>
    </location>
</feature>
<dbReference type="RefSeq" id="XP_003176768.1">
    <property type="nucleotide sequence ID" value="XM_003176720.1"/>
</dbReference>